<dbReference type="InterPro" id="IPR002035">
    <property type="entry name" value="VWF_A"/>
</dbReference>
<dbReference type="InterPro" id="IPR036465">
    <property type="entry name" value="vWFA_dom_sf"/>
</dbReference>
<dbReference type="STRING" id="435908.IDSA_04105"/>
<dbReference type="SUPFAM" id="SSF53300">
    <property type="entry name" value="vWA-like"/>
    <property type="match status" value="1"/>
</dbReference>
<dbReference type="OrthoDB" id="9758211at2"/>
<dbReference type="PANTHER" id="PTHR41248">
    <property type="entry name" value="NORD PROTEIN"/>
    <property type="match status" value="1"/>
</dbReference>
<keyword evidence="4" id="KW-1185">Reference proteome</keyword>
<feature type="compositionally biased region" description="Acidic residues" evidence="1">
    <location>
        <begin position="296"/>
        <end position="306"/>
    </location>
</feature>
<feature type="region of interest" description="Disordered" evidence="1">
    <location>
        <begin position="269"/>
        <end position="341"/>
    </location>
</feature>
<name>A0A094IW26_9GAMM</name>
<organism evidence="3 4">
    <name type="scientific">Pseudidiomarina salinarum</name>
    <dbReference type="NCBI Taxonomy" id="435908"/>
    <lineage>
        <taxon>Bacteria</taxon>
        <taxon>Pseudomonadati</taxon>
        <taxon>Pseudomonadota</taxon>
        <taxon>Gammaproteobacteria</taxon>
        <taxon>Alteromonadales</taxon>
        <taxon>Idiomarinaceae</taxon>
        <taxon>Pseudidiomarina</taxon>
    </lineage>
</organism>
<gene>
    <name evidence="3" type="ORF">IDSA_04105</name>
</gene>
<dbReference type="eggNOG" id="COG4548">
    <property type="taxonomic scope" value="Bacteria"/>
</dbReference>
<evidence type="ECO:0000313" key="4">
    <source>
        <dbReference type="Proteomes" id="UP000054363"/>
    </source>
</evidence>
<dbReference type="CDD" id="cd01454">
    <property type="entry name" value="vWA_norD_type"/>
    <property type="match status" value="1"/>
</dbReference>
<proteinExistence type="predicted"/>
<reference evidence="3 4" key="1">
    <citation type="submission" date="2014-06" db="EMBL/GenBank/DDBJ databases">
        <title>The draft genome sequence of Idiomarina salinarum ISL-52.</title>
        <authorList>
            <person name="Du J."/>
            <person name="Shao Z."/>
        </authorList>
    </citation>
    <scope>NUCLEOTIDE SEQUENCE [LARGE SCALE GENOMIC DNA]</scope>
    <source>
        <strain evidence="3 4">ISL-52</strain>
    </source>
</reference>
<dbReference type="SMART" id="SM00327">
    <property type="entry name" value="VWA"/>
    <property type="match status" value="1"/>
</dbReference>
<feature type="domain" description="VWFA" evidence="2">
    <location>
        <begin position="491"/>
        <end position="675"/>
    </location>
</feature>
<dbReference type="Gene3D" id="3.40.50.410">
    <property type="entry name" value="von Willebrand factor, type A domain"/>
    <property type="match status" value="1"/>
</dbReference>
<dbReference type="InterPro" id="IPR051928">
    <property type="entry name" value="NorD/CobT"/>
</dbReference>
<dbReference type="AlphaFoldDB" id="A0A094IW26"/>
<evidence type="ECO:0000259" key="2">
    <source>
        <dbReference type="SMART" id="SM00327"/>
    </source>
</evidence>
<protein>
    <submittedName>
        <fullName evidence="3">von Willebrand factor A</fullName>
    </submittedName>
</protein>
<dbReference type="EMBL" id="JPER01000001">
    <property type="protein sequence ID" value="KFZ31875.1"/>
    <property type="molecule type" value="Genomic_DNA"/>
</dbReference>
<sequence>MAEPEEVVSDVIRHATVYIRRYWHRHRRQPDGPPRLHLTDIAARLDLFIHAAVGLSYPIRPAQYPARATLLAILFRNHKKPRQQVKVPATNGTSIWLPPAAESSDHALVTSFYRVMALQQVIRARRGSATTYQQTAMSPLLADVYLLLEAWSADHELIDLLPGMKEQLNRFRQHCLDSRPPLAQFPRVRQPLEEFARTLLSLDYHAASSEIAVTPTPEESLAYARQIISSGALLASATHEKKLGPRPLVRDWWTGDFRMPVDEIAVPQSSVYADDHSQPTEVPRGARLNRRPEERDPVEDEDDGEKEDGIWMVQGDEPHQHAEDPFGLQRPTDRDDETSAEEFGEMVSELSEARLISTPGQPKEVLISDDPPDAKARQQLKAAIAEGKGIVYPEWDYRTSSYIESGATVRLLSSQQGSQQWVDDTRREHESMLNTIRKRFEMLQARRVRHRRQQDGDEIDLDAYIESYADFRAGKSMSDALYQIQRTADRNLAITLLIDISGSTDSWISENRRIIDVEREALLLVCIALEGLGEPYSVQAFSGEGPHAVTVQQIKGFEESFSNDIALRISSLEPQHYTRAGAAIRHATAGLMKQPAVHRLLLVLSDGKPSDKDEYEGRYGVEDMRQAVTEARLQGISPFCLTIDRQAANYLPRVFGAHQYAMLTRPERLSTVLLEWMKHLVTM</sequence>
<dbReference type="RefSeq" id="WP_034774405.1">
    <property type="nucleotide sequence ID" value="NZ_JPER01000001.1"/>
</dbReference>
<evidence type="ECO:0000256" key="1">
    <source>
        <dbReference type="SAM" id="MobiDB-lite"/>
    </source>
</evidence>
<comment type="caution">
    <text evidence="3">The sequence shown here is derived from an EMBL/GenBank/DDBJ whole genome shotgun (WGS) entry which is preliminary data.</text>
</comment>
<evidence type="ECO:0000313" key="3">
    <source>
        <dbReference type="EMBL" id="KFZ31875.1"/>
    </source>
</evidence>
<dbReference type="Proteomes" id="UP000054363">
    <property type="component" value="Unassembled WGS sequence"/>
</dbReference>
<accession>A0A094IW26</accession>
<dbReference type="PANTHER" id="PTHR41248:SF1">
    <property type="entry name" value="NORD PROTEIN"/>
    <property type="match status" value="1"/>
</dbReference>